<dbReference type="GO" id="GO:0008893">
    <property type="term" value="F:guanosine-3',5'-bis(diphosphate) 3'-diphosphatase activity"/>
    <property type="evidence" value="ECO:0007669"/>
    <property type="project" value="TreeGrafter"/>
</dbReference>
<evidence type="ECO:0000256" key="1">
    <source>
        <dbReference type="ARBA" id="ARBA00001936"/>
    </source>
</evidence>
<dbReference type="EC" id="3.6.1.-" evidence="4"/>
<comment type="cofactor">
    <cofactor evidence="1">
        <name>Mn(2+)</name>
        <dbReference type="ChEBI" id="CHEBI:29035"/>
    </cofactor>
</comment>
<dbReference type="Gene3D" id="3.90.79.10">
    <property type="entry name" value="Nucleoside Triphosphate Pyrophosphohydrolase"/>
    <property type="match status" value="1"/>
</dbReference>
<comment type="function">
    <text evidence="4">Accelerates the degradation of transcripts by removing pyrophosphate from the 5'-end of triphosphorylated RNA, leading to a more labile monophosphorylated state that can stimulate subsequent ribonuclease cleavage.</text>
</comment>
<reference evidence="6" key="2">
    <citation type="submission" date="2020-11" db="EMBL/GenBank/DDBJ databases">
        <title>Description of novel Gluconobacter species.</title>
        <authorList>
            <person name="Cleenwerck I."/>
            <person name="Cnockaert M."/>
            <person name="Borremans W."/>
            <person name="Wieme A.D."/>
            <person name="De Vuyst L."/>
            <person name="Vandamme P."/>
        </authorList>
    </citation>
    <scope>NUCLEOTIDE SEQUENCE</scope>
    <source>
        <strain evidence="6">R71697</strain>
    </source>
</reference>
<evidence type="ECO:0000256" key="2">
    <source>
        <dbReference type="ARBA" id="ARBA00001946"/>
    </source>
</evidence>
<dbReference type="GeneID" id="81475070"/>
<comment type="similarity">
    <text evidence="4">Belongs to the Nudix hydrolase family. RppH subfamily.</text>
</comment>
<evidence type="ECO:0000256" key="4">
    <source>
        <dbReference type="HAMAP-Rule" id="MF_00298"/>
    </source>
</evidence>
<dbReference type="RefSeq" id="WP_010502056.1">
    <property type="nucleotide sequence ID" value="NZ_JABCQN010000004.1"/>
</dbReference>
<dbReference type="PROSITE" id="PS51462">
    <property type="entry name" value="NUDIX"/>
    <property type="match status" value="1"/>
</dbReference>
<dbReference type="InterPro" id="IPR020084">
    <property type="entry name" value="NUDIX_hydrolase_CS"/>
</dbReference>
<comment type="caution">
    <text evidence="6">The sequence shown here is derived from an EMBL/GenBank/DDBJ whole genome shotgun (WGS) entry which is preliminary data.</text>
</comment>
<dbReference type="GO" id="GO:0019693">
    <property type="term" value="P:ribose phosphate metabolic process"/>
    <property type="evidence" value="ECO:0007669"/>
    <property type="project" value="TreeGrafter"/>
</dbReference>
<dbReference type="HAMAP" id="MF_00298">
    <property type="entry name" value="Nudix_RppH"/>
    <property type="match status" value="1"/>
</dbReference>
<dbReference type="PANTHER" id="PTHR11839:SF22">
    <property type="entry name" value="NUDIX HYDROLASE 26, CHLOROPLASTIC"/>
    <property type="match status" value="1"/>
</dbReference>
<name>A0A9Q2IWM0_GLUJA</name>
<dbReference type="EMBL" id="JABCQN010000004">
    <property type="protein sequence ID" value="MBF0871217.1"/>
    <property type="molecule type" value="Genomic_DNA"/>
</dbReference>
<dbReference type="GO" id="GO:0006753">
    <property type="term" value="P:nucleoside phosphate metabolic process"/>
    <property type="evidence" value="ECO:0007669"/>
    <property type="project" value="TreeGrafter"/>
</dbReference>
<gene>
    <name evidence="4" type="primary">rppH</name>
    <name evidence="4" type="synonym">nudH</name>
    <name evidence="6" type="ORF">HKD32_10210</name>
</gene>
<reference evidence="6" key="1">
    <citation type="submission" date="2020-04" db="EMBL/GenBank/DDBJ databases">
        <authorList>
            <person name="Sombolestani A."/>
        </authorList>
    </citation>
    <scope>NUCLEOTIDE SEQUENCE</scope>
    <source>
        <strain evidence="6">R71697</strain>
    </source>
</reference>
<protein>
    <recommendedName>
        <fullName evidence="4">RNA pyrophosphohydrolase</fullName>
        <ecNumber evidence="4">3.6.1.-</ecNumber>
    </recommendedName>
    <alternativeName>
        <fullName evidence="4">(Di)nucleoside polyphosphate hydrolase</fullName>
    </alternativeName>
</protein>
<accession>A0A9Q2IWM0</accession>
<dbReference type="InterPro" id="IPR015797">
    <property type="entry name" value="NUDIX_hydrolase-like_dom_sf"/>
</dbReference>
<evidence type="ECO:0000313" key="6">
    <source>
        <dbReference type="EMBL" id="MBF0871217.1"/>
    </source>
</evidence>
<dbReference type="GO" id="GO:0034432">
    <property type="term" value="F:bis(5'-adenosyl)-pentaphosphatase activity"/>
    <property type="evidence" value="ECO:0007669"/>
    <property type="project" value="TreeGrafter"/>
</dbReference>
<feature type="domain" description="Nudix hydrolase" evidence="5">
    <location>
        <begin position="8"/>
        <end position="151"/>
    </location>
</feature>
<dbReference type="AlphaFoldDB" id="A0A9Q2IWM0"/>
<proteinExistence type="inferred from homology"/>
<dbReference type="InterPro" id="IPR020476">
    <property type="entry name" value="Nudix_hydrolase"/>
</dbReference>
<evidence type="ECO:0000259" key="5">
    <source>
        <dbReference type="PROSITE" id="PS51462"/>
    </source>
</evidence>
<comment type="cofactor">
    <cofactor evidence="2">
        <name>Mg(2+)</name>
        <dbReference type="ChEBI" id="CHEBI:18420"/>
    </cofactor>
</comment>
<dbReference type="SUPFAM" id="SSF55811">
    <property type="entry name" value="Nudix"/>
    <property type="match status" value="1"/>
</dbReference>
<dbReference type="CDD" id="cd03671">
    <property type="entry name" value="NUDIX_Ap4A_hydrolase_plant_like"/>
    <property type="match status" value="1"/>
</dbReference>
<evidence type="ECO:0000256" key="3">
    <source>
        <dbReference type="ARBA" id="ARBA00022801"/>
    </source>
</evidence>
<dbReference type="Proteomes" id="UP000661006">
    <property type="component" value="Unassembled WGS sequence"/>
</dbReference>
<comment type="cofactor">
    <cofactor evidence="4">
        <name>a divalent metal cation</name>
        <dbReference type="ChEBI" id="CHEBI:60240"/>
    </cofactor>
</comment>
<feature type="short sequence motif" description="Nudix box" evidence="4">
    <location>
        <begin position="42"/>
        <end position="63"/>
    </location>
</feature>
<dbReference type="InterPro" id="IPR000086">
    <property type="entry name" value="NUDIX_hydrolase_dom"/>
</dbReference>
<dbReference type="PRINTS" id="PR00502">
    <property type="entry name" value="NUDIXFAMILY"/>
</dbReference>
<evidence type="ECO:0000313" key="7">
    <source>
        <dbReference type="Proteomes" id="UP000661006"/>
    </source>
</evidence>
<dbReference type="PANTHER" id="PTHR11839">
    <property type="entry name" value="UDP/ADP-SUGAR PYROPHOSPHATASE"/>
    <property type="match status" value="1"/>
</dbReference>
<dbReference type="NCBIfam" id="NF001938">
    <property type="entry name" value="PRK00714.1-5"/>
    <property type="match status" value="1"/>
</dbReference>
<dbReference type="InterPro" id="IPR022927">
    <property type="entry name" value="RppH"/>
</dbReference>
<dbReference type="Pfam" id="PF00293">
    <property type="entry name" value="NUDIX"/>
    <property type="match status" value="1"/>
</dbReference>
<keyword evidence="3 4" id="KW-0378">Hydrolase</keyword>
<sequence length="170" mass="19442">MTDFSNLPYRPNVGVALFNREGKLFVARRADLPGEIWQCPQGGIDEGEDPRTAALRELAEETGCTRATVLAERPEWLTYDLPTGLIGRALGGKYRGQTQKWFVLGFEGTDSDIRLDLHLPAEFDLWEWIEPEDLLQRNLGFKQELYEKLLPELKTLYQAASSDWLRTNRA</sequence>
<organism evidence="6 7">
    <name type="scientific">Gluconobacter japonicus</name>
    <dbReference type="NCBI Taxonomy" id="376620"/>
    <lineage>
        <taxon>Bacteria</taxon>
        <taxon>Pseudomonadati</taxon>
        <taxon>Pseudomonadota</taxon>
        <taxon>Alphaproteobacteria</taxon>
        <taxon>Acetobacterales</taxon>
        <taxon>Acetobacteraceae</taxon>
        <taxon>Gluconobacter</taxon>
    </lineage>
</organism>
<dbReference type="PROSITE" id="PS00893">
    <property type="entry name" value="NUDIX_BOX"/>
    <property type="match status" value="1"/>
</dbReference>